<evidence type="ECO:0000256" key="1">
    <source>
        <dbReference type="ARBA" id="ARBA00009865"/>
    </source>
</evidence>
<dbReference type="PIRSF" id="PIRSF025414">
    <property type="entry name" value="Alpha-L-arabinofuranosidase"/>
    <property type="match status" value="1"/>
</dbReference>
<feature type="site" description="Important for catalytic activity, responsible for pKa modulation of the active site Glu and correct orientation of both the proton donor and substrate" evidence="5">
    <location>
        <position position="142"/>
    </location>
</feature>
<dbReference type="EMBL" id="QLMC01000003">
    <property type="protein sequence ID" value="RAJ97421.1"/>
    <property type="molecule type" value="Genomic_DNA"/>
</dbReference>
<feature type="signal peptide" evidence="7">
    <location>
        <begin position="1"/>
        <end position="18"/>
    </location>
</feature>
<evidence type="ECO:0000256" key="7">
    <source>
        <dbReference type="SAM" id="SignalP"/>
    </source>
</evidence>
<evidence type="ECO:0000256" key="6">
    <source>
        <dbReference type="RuleBase" id="RU361187"/>
    </source>
</evidence>
<evidence type="ECO:0000256" key="3">
    <source>
        <dbReference type="ARBA" id="ARBA00022801"/>
    </source>
</evidence>
<evidence type="ECO:0000256" key="4">
    <source>
        <dbReference type="ARBA" id="ARBA00023295"/>
    </source>
</evidence>
<feature type="chain" id="PRO_5016327740" evidence="7">
    <location>
        <begin position="19"/>
        <end position="341"/>
    </location>
</feature>
<keyword evidence="3 6" id="KW-0378">Hydrolase</keyword>
<dbReference type="CDD" id="cd18820">
    <property type="entry name" value="GH43_LbAraf43-like"/>
    <property type="match status" value="1"/>
</dbReference>
<organism evidence="8 9">
    <name type="scientific">Larkinella arboricola</name>
    <dbReference type="NCBI Taxonomy" id="643671"/>
    <lineage>
        <taxon>Bacteria</taxon>
        <taxon>Pseudomonadati</taxon>
        <taxon>Bacteroidota</taxon>
        <taxon>Cytophagia</taxon>
        <taxon>Cytophagales</taxon>
        <taxon>Spirosomataceae</taxon>
        <taxon>Larkinella</taxon>
    </lineage>
</organism>
<comment type="similarity">
    <text evidence="1 6">Belongs to the glycosyl hydrolase 43 family.</text>
</comment>
<evidence type="ECO:0000313" key="8">
    <source>
        <dbReference type="EMBL" id="RAJ97421.1"/>
    </source>
</evidence>
<dbReference type="GO" id="GO:0004553">
    <property type="term" value="F:hydrolase activity, hydrolyzing O-glycosyl compounds"/>
    <property type="evidence" value="ECO:0007669"/>
    <property type="project" value="InterPro"/>
</dbReference>
<dbReference type="PANTHER" id="PTHR43817:SF1">
    <property type="entry name" value="HYDROLASE, FAMILY 43, PUTATIVE (AFU_ORTHOLOGUE AFUA_3G01660)-RELATED"/>
    <property type="match status" value="1"/>
</dbReference>
<dbReference type="PANTHER" id="PTHR43817">
    <property type="entry name" value="GLYCOSYL HYDROLASE"/>
    <property type="match status" value="1"/>
</dbReference>
<dbReference type="SUPFAM" id="SSF75005">
    <property type="entry name" value="Arabinanase/levansucrase/invertase"/>
    <property type="match status" value="1"/>
</dbReference>
<accession>A0A327WVS9</accession>
<evidence type="ECO:0000313" key="9">
    <source>
        <dbReference type="Proteomes" id="UP000248790"/>
    </source>
</evidence>
<evidence type="ECO:0000256" key="2">
    <source>
        <dbReference type="ARBA" id="ARBA00022729"/>
    </source>
</evidence>
<comment type="caution">
    <text evidence="8">The sequence shown here is derived from an EMBL/GenBank/DDBJ whole genome shotgun (WGS) entry which is preliminary data.</text>
</comment>
<dbReference type="RefSeq" id="WP_111629170.1">
    <property type="nucleotide sequence ID" value="NZ_QLMC01000003.1"/>
</dbReference>
<reference evidence="8 9" key="1">
    <citation type="submission" date="2018-06" db="EMBL/GenBank/DDBJ databases">
        <title>Genomic Encyclopedia of Archaeal and Bacterial Type Strains, Phase II (KMG-II): from individual species to whole genera.</title>
        <authorList>
            <person name="Goeker M."/>
        </authorList>
    </citation>
    <scope>NUCLEOTIDE SEQUENCE [LARGE SCALE GENOMIC DNA]</scope>
    <source>
        <strain evidence="8 9">DSM 21851</strain>
    </source>
</reference>
<name>A0A327WVS9_LARAB</name>
<protein>
    <submittedName>
        <fullName evidence="8">GH43 family beta-xylosidase</fullName>
    </submittedName>
</protein>
<dbReference type="GO" id="GO:0005975">
    <property type="term" value="P:carbohydrate metabolic process"/>
    <property type="evidence" value="ECO:0007669"/>
    <property type="project" value="InterPro"/>
</dbReference>
<dbReference type="AlphaFoldDB" id="A0A327WVS9"/>
<sequence length="341" mass="38430">MKKGLLFVFICCTSICFGQTLTNPLLPSGADPWSIHKDGFYYYTHTTGRNLTLWKTRSLADLKTAEKKVVWTPPETGPYSKEIWAPELHFIRGKWYLIFAADDGRNRNHRLWVLENESADPLDGTWTMKGQIKTPDDKWAIDGSVFEHKGRLYLVWSGWEGDENGEQDIYLCQMENPWTATGQRVKISSPTYAWEVDGKIPRPGPDDKPVVLVNEGPQPLQHGNRLFVIFSASGCWTDSYALGMLYIDGDKDLMNASNWTKTPQPVFKAVNVSGTHAAGHNSFFKSPNGTEDWILYHANSEAGQGCGRERSPRAQKFTWTADGMPQFGQPLPTNVTIQVPK</sequence>
<dbReference type="Proteomes" id="UP000248790">
    <property type="component" value="Unassembled WGS sequence"/>
</dbReference>
<dbReference type="Pfam" id="PF04616">
    <property type="entry name" value="Glyco_hydro_43"/>
    <property type="match status" value="1"/>
</dbReference>
<keyword evidence="9" id="KW-1185">Reference proteome</keyword>
<keyword evidence="4 6" id="KW-0326">Glycosidase</keyword>
<evidence type="ECO:0000256" key="5">
    <source>
        <dbReference type="PIRSR" id="PIRSR606710-2"/>
    </source>
</evidence>
<dbReference type="InterPro" id="IPR006710">
    <property type="entry name" value="Glyco_hydro_43"/>
</dbReference>
<proteinExistence type="inferred from homology"/>
<dbReference type="Gene3D" id="2.115.10.20">
    <property type="entry name" value="Glycosyl hydrolase domain, family 43"/>
    <property type="match status" value="1"/>
</dbReference>
<dbReference type="OrthoDB" id="177947at2"/>
<gene>
    <name evidence="8" type="ORF">LX87_02321</name>
</gene>
<dbReference type="InterPro" id="IPR023296">
    <property type="entry name" value="Glyco_hydro_beta-prop_sf"/>
</dbReference>
<dbReference type="InterPro" id="IPR016828">
    <property type="entry name" value="Alpha-L-arabinofuranosidase"/>
</dbReference>
<keyword evidence="2 7" id="KW-0732">Signal</keyword>